<dbReference type="AlphaFoldDB" id="A0A519BG72"/>
<reference evidence="8 9" key="1">
    <citation type="journal article" date="2019" name="ISME J.">
        <title>Insights into ecological role of a new deltaproteobacterial order Candidatus Acidulodesulfobacterales by metagenomics and metatranscriptomics.</title>
        <authorList>
            <person name="Tan S."/>
            <person name="Liu J."/>
            <person name="Fang Y."/>
            <person name="Hedlund B.P."/>
            <person name="Lian Z.H."/>
            <person name="Huang L.Y."/>
            <person name="Li J.T."/>
            <person name="Huang L.N."/>
            <person name="Li W.J."/>
            <person name="Jiang H.C."/>
            <person name="Dong H.L."/>
            <person name="Shu W.S."/>
        </authorList>
    </citation>
    <scope>NUCLEOTIDE SEQUENCE [LARGE SCALE GENOMIC DNA]</scope>
    <source>
        <strain evidence="8">AP2</strain>
    </source>
</reference>
<protein>
    <submittedName>
        <fullName evidence="8">Transcriptional repressor</fullName>
    </submittedName>
</protein>
<comment type="caution">
    <text evidence="8">The sequence shown here is derived from an EMBL/GenBank/DDBJ whole genome shotgun (WGS) entry which is preliminary data.</text>
</comment>
<keyword evidence="6" id="KW-0804">Transcription</keyword>
<dbReference type="Proteomes" id="UP000316562">
    <property type="component" value="Unassembled WGS sequence"/>
</dbReference>
<dbReference type="GO" id="GO:0003700">
    <property type="term" value="F:DNA-binding transcription factor activity"/>
    <property type="evidence" value="ECO:0007669"/>
    <property type="project" value="InterPro"/>
</dbReference>
<evidence type="ECO:0000256" key="2">
    <source>
        <dbReference type="ARBA" id="ARBA00022491"/>
    </source>
</evidence>
<dbReference type="SUPFAM" id="SSF46785">
    <property type="entry name" value="Winged helix' DNA-binding domain"/>
    <property type="match status" value="1"/>
</dbReference>
<evidence type="ECO:0000313" key="8">
    <source>
        <dbReference type="EMBL" id="RZD16260.1"/>
    </source>
</evidence>
<dbReference type="Gene3D" id="3.30.1490.190">
    <property type="match status" value="1"/>
</dbReference>
<evidence type="ECO:0000256" key="6">
    <source>
        <dbReference type="ARBA" id="ARBA00023163"/>
    </source>
</evidence>
<name>A0A519BG72_ACIG2</name>
<dbReference type="PANTHER" id="PTHR33202">
    <property type="entry name" value="ZINC UPTAKE REGULATION PROTEIN"/>
    <property type="match status" value="1"/>
</dbReference>
<dbReference type="InterPro" id="IPR002481">
    <property type="entry name" value="FUR"/>
</dbReference>
<keyword evidence="2" id="KW-0678">Repressor</keyword>
<feature type="binding site" evidence="7">
    <location>
        <position position="100"/>
    </location>
    <ligand>
        <name>Zn(2+)</name>
        <dbReference type="ChEBI" id="CHEBI:29105"/>
    </ligand>
</feature>
<dbReference type="EMBL" id="SGBC01000002">
    <property type="protein sequence ID" value="RZD16260.1"/>
    <property type="molecule type" value="Genomic_DNA"/>
</dbReference>
<dbReference type="GO" id="GO:0000976">
    <property type="term" value="F:transcription cis-regulatory region binding"/>
    <property type="evidence" value="ECO:0007669"/>
    <property type="project" value="TreeGrafter"/>
</dbReference>
<dbReference type="InterPro" id="IPR043135">
    <property type="entry name" value="Fur_C"/>
</dbReference>
<keyword evidence="7" id="KW-0479">Metal-binding</keyword>
<sequence>MINNSRLDQILNKVKKHGYSLTPQRYEIIRILAESKNHPSAVDVYSKVKSVYPMISLNTVYKNIAMLLEINEVREIKSFQSAVRYDGDVSPHAHIICRNCKEIIDLQVYDDSNDEMTEIYINPKLKKEYNITGYNVEFFGLCNNCRNKTSN</sequence>
<evidence type="ECO:0000313" key="9">
    <source>
        <dbReference type="Proteomes" id="UP000316562"/>
    </source>
</evidence>
<dbReference type="CDD" id="cd07153">
    <property type="entry name" value="Fur_like"/>
    <property type="match status" value="1"/>
</dbReference>
<keyword evidence="4" id="KW-0805">Transcription regulation</keyword>
<dbReference type="PANTHER" id="PTHR33202:SF7">
    <property type="entry name" value="FERRIC UPTAKE REGULATION PROTEIN"/>
    <property type="match status" value="1"/>
</dbReference>
<dbReference type="GO" id="GO:0045892">
    <property type="term" value="P:negative regulation of DNA-templated transcription"/>
    <property type="evidence" value="ECO:0007669"/>
    <property type="project" value="TreeGrafter"/>
</dbReference>
<dbReference type="GO" id="GO:0008270">
    <property type="term" value="F:zinc ion binding"/>
    <property type="evidence" value="ECO:0007669"/>
    <property type="project" value="TreeGrafter"/>
</dbReference>
<keyword evidence="5" id="KW-0238">DNA-binding</keyword>
<dbReference type="Pfam" id="PF01475">
    <property type="entry name" value="FUR"/>
    <property type="match status" value="1"/>
</dbReference>
<feature type="binding site" evidence="7">
    <location>
        <position position="145"/>
    </location>
    <ligand>
        <name>Zn(2+)</name>
        <dbReference type="ChEBI" id="CHEBI:29105"/>
    </ligand>
</feature>
<dbReference type="GO" id="GO:1900376">
    <property type="term" value="P:regulation of secondary metabolite biosynthetic process"/>
    <property type="evidence" value="ECO:0007669"/>
    <property type="project" value="TreeGrafter"/>
</dbReference>
<evidence type="ECO:0000256" key="3">
    <source>
        <dbReference type="ARBA" id="ARBA00022833"/>
    </source>
</evidence>
<comment type="similarity">
    <text evidence="1">Belongs to the Fur family.</text>
</comment>
<accession>A0A519BG72</accession>
<gene>
    <name evidence="8" type="ORF">EVJ46_04285</name>
</gene>
<feature type="binding site" evidence="7">
    <location>
        <position position="97"/>
    </location>
    <ligand>
        <name>Zn(2+)</name>
        <dbReference type="ChEBI" id="CHEBI:29105"/>
    </ligand>
</feature>
<evidence type="ECO:0000256" key="7">
    <source>
        <dbReference type="PIRSR" id="PIRSR602481-1"/>
    </source>
</evidence>
<proteinExistence type="inferred from homology"/>
<feature type="binding site" evidence="7">
    <location>
        <position position="142"/>
    </location>
    <ligand>
        <name>Zn(2+)</name>
        <dbReference type="ChEBI" id="CHEBI:29105"/>
    </ligand>
</feature>
<dbReference type="InterPro" id="IPR036390">
    <property type="entry name" value="WH_DNA-bd_sf"/>
</dbReference>
<keyword evidence="3 7" id="KW-0862">Zinc</keyword>
<evidence type="ECO:0000256" key="4">
    <source>
        <dbReference type="ARBA" id="ARBA00023015"/>
    </source>
</evidence>
<evidence type="ECO:0000256" key="5">
    <source>
        <dbReference type="ARBA" id="ARBA00023125"/>
    </source>
</evidence>
<organism evidence="8 9">
    <name type="scientific">Acididesulfobacter guangdongensis</name>
    <dbReference type="NCBI Taxonomy" id="2597225"/>
    <lineage>
        <taxon>Bacteria</taxon>
        <taxon>Deltaproteobacteria</taxon>
        <taxon>Candidatus Acidulodesulfobacterales</taxon>
        <taxon>Candidatus Acididesulfobacter</taxon>
    </lineage>
</organism>
<comment type="cofactor">
    <cofactor evidence="7">
        <name>Zn(2+)</name>
        <dbReference type="ChEBI" id="CHEBI:29105"/>
    </cofactor>
    <text evidence="7">Binds 1 zinc ion per subunit.</text>
</comment>
<dbReference type="Gene3D" id="1.10.10.10">
    <property type="entry name" value="Winged helix-like DNA-binding domain superfamily/Winged helix DNA-binding domain"/>
    <property type="match status" value="1"/>
</dbReference>
<evidence type="ECO:0000256" key="1">
    <source>
        <dbReference type="ARBA" id="ARBA00007957"/>
    </source>
</evidence>
<dbReference type="InterPro" id="IPR036388">
    <property type="entry name" value="WH-like_DNA-bd_sf"/>
</dbReference>